<sequence length="316" mass="33336" precursor="true">MRAIAVSVMLAVLATQSPAGAPETSPRPPLTSSATAPAPTDPMIATAPRRPEARPIQLERLLHRELAHELRAAGVPGFVPEDAAQSIARARAFAARSPQAVALSPRPSLRPVSMVQDALARQRERIRGAVCGDPDLQGETIGVVPGRISACGLRDAIELRSVSGVRLSQKAVIDCTTARALKRWVERGVKPAVGRQGGGVAGLRVAAHYACRTRNNQPGAKVSEHGKGRAIDIAAIRLRDGSEMNVLQHWAVATGAARCGRCTRPPAAPSERCSGRARTGSTAITSTWIRRAIAAAPTAAKPAARLTQRPRISQKI</sequence>
<organism evidence="4 5">
    <name type="scientific">Salipiger abyssi</name>
    <dbReference type="NCBI Taxonomy" id="1250539"/>
    <lineage>
        <taxon>Bacteria</taxon>
        <taxon>Pseudomonadati</taxon>
        <taxon>Pseudomonadota</taxon>
        <taxon>Alphaproteobacteria</taxon>
        <taxon>Rhodobacterales</taxon>
        <taxon>Roseobacteraceae</taxon>
        <taxon>Salipiger</taxon>
    </lineage>
</organism>
<dbReference type="AlphaFoldDB" id="A0A1P8UTJ0"/>
<evidence type="ECO:0000256" key="1">
    <source>
        <dbReference type="SAM" id="MobiDB-lite"/>
    </source>
</evidence>
<proteinExistence type="predicted"/>
<dbReference type="STRING" id="1250539.Ga0080574_TMP2389"/>
<feature type="compositionally biased region" description="Low complexity" evidence="1">
    <location>
        <begin position="30"/>
        <end position="42"/>
    </location>
</feature>
<accession>A0A1P8UTJ0</accession>
<evidence type="ECO:0000313" key="5">
    <source>
        <dbReference type="Proteomes" id="UP000187059"/>
    </source>
</evidence>
<evidence type="ECO:0000256" key="2">
    <source>
        <dbReference type="SAM" id="SignalP"/>
    </source>
</evidence>
<dbReference type="KEGG" id="paby:Ga0080574_TMP2389"/>
<evidence type="ECO:0000313" key="4">
    <source>
        <dbReference type="EMBL" id="APZ52723.1"/>
    </source>
</evidence>
<gene>
    <name evidence="4" type="ORF">Ga0080574_TMP2389</name>
</gene>
<keyword evidence="5" id="KW-1185">Reference proteome</keyword>
<dbReference type="Proteomes" id="UP000187059">
    <property type="component" value="Chromosome"/>
</dbReference>
<protein>
    <submittedName>
        <fullName evidence="4">Extensin-like protein</fullName>
    </submittedName>
</protein>
<reference evidence="4 5" key="1">
    <citation type="submission" date="2016-04" db="EMBL/GenBank/DDBJ databases">
        <title>Deep-sea bacteria in the southern Pacific.</title>
        <authorList>
            <person name="Tang K."/>
        </authorList>
    </citation>
    <scope>NUCLEOTIDE SEQUENCE [LARGE SCALE GENOMIC DNA]</scope>
    <source>
        <strain evidence="4 5">JLT2014</strain>
    </source>
</reference>
<feature type="chain" id="PRO_5012071747" evidence="2">
    <location>
        <begin position="22"/>
        <end position="316"/>
    </location>
</feature>
<dbReference type="InterPro" id="IPR009683">
    <property type="entry name" value="Extensin-like_C"/>
</dbReference>
<name>A0A1P8UTJ0_9RHOB</name>
<evidence type="ECO:0000259" key="3">
    <source>
        <dbReference type="Pfam" id="PF06904"/>
    </source>
</evidence>
<dbReference type="EMBL" id="CP015093">
    <property type="protein sequence ID" value="APZ52723.1"/>
    <property type="molecule type" value="Genomic_DNA"/>
</dbReference>
<feature type="domain" description="Extensin-like C-terminal" evidence="3">
    <location>
        <begin position="149"/>
        <end position="254"/>
    </location>
</feature>
<feature type="region of interest" description="Disordered" evidence="1">
    <location>
        <begin position="17"/>
        <end position="46"/>
    </location>
</feature>
<feature type="signal peptide" evidence="2">
    <location>
        <begin position="1"/>
        <end position="21"/>
    </location>
</feature>
<dbReference type="Pfam" id="PF06904">
    <property type="entry name" value="Extensin-like_C"/>
    <property type="match status" value="1"/>
</dbReference>
<keyword evidence="2" id="KW-0732">Signal</keyword>